<evidence type="ECO:0000313" key="2">
    <source>
        <dbReference type="EMBL" id="SDQ96477.1"/>
    </source>
</evidence>
<evidence type="ECO:0000313" key="3">
    <source>
        <dbReference type="Proteomes" id="UP000199301"/>
    </source>
</evidence>
<accession>A0A1H1F6H4</accession>
<dbReference type="EMBL" id="FNKO01000002">
    <property type="protein sequence ID" value="SDQ96477.1"/>
    <property type="molecule type" value="Genomic_DNA"/>
</dbReference>
<dbReference type="STRING" id="995062.SAMN04489718_2867"/>
<gene>
    <name evidence="2" type="ORF">SAMN04489718_2867</name>
</gene>
<proteinExistence type="predicted"/>
<organism evidence="2 3">
    <name type="scientific">Actinopolyspora saharensis</name>
    <dbReference type="NCBI Taxonomy" id="995062"/>
    <lineage>
        <taxon>Bacteria</taxon>
        <taxon>Bacillati</taxon>
        <taxon>Actinomycetota</taxon>
        <taxon>Actinomycetes</taxon>
        <taxon>Actinopolysporales</taxon>
        <taxon>Actinopolysporaceae</taxon>
        <taxon>Actinopolyspora</taxon>
    </lineage>
</organism>
<keyword evidence="3" id="KW-1185">Reference proteome</keyword>
<evidence type="ECO:0000256" key="1">
    <source>
        <dbReference type="SAM" id="MobiDB-lite"/>
    </source>
</evidence>
<sequence length="116" mass="11923">MTGHFPQREVAGFSLVRVAGPAAPGPRASAAAASPFRASSPSRPRAIADVSPETLIGSPCEPSPARLGSDERVGGFRNRSDFRNGSIGQLEGGGVSSSMLCVRAPFSALSARCVIR</sequence>
<dbReference type="Proteomes" id="UP000199301">
    <property type="component" value="Unassembled WGS sequence"/>
</dbReference>
<feature type="compositionally biased region" description="Basic and acidic residues" evidence="1">
    <location>
        <begin position="68"/>
        <end position="82"/>
    </location>
</feature>
<feature type="compositionally biased region" description="Low complexity" evidence="1">
    <location>
        <begin position="21"/>
        <end position="45"/>
    </location>
</feature>
<protein>
    <submittedName>
        <fullName evidence="2">Uncharacterized protein</fullName>
    </submittedName>
</protein>
<name>A0A1H1F6H4_9ACTN</name>
<reference evidence="3" key="1">
    <citation type="submission" date="2016-10" db="EMBL/GenBank/DDBJ databases">
        <authorList>
            <person name="Varghese N."/>
            <person name="Submissions S."/>
        </authorList>
    </citation>
    <scope>NUCLEOTIDE SEQUENCE [LARGE SCALE GENOMIC DNA]</scope>
    <source>
        <strain evidence="3">DSM 45459</strain>
    </source>
</reference>
<dbReference type="AlphaFoldDB" id="A0A1H1F6H4"/>
<feature type="region of interest" description="Disordered" evidence="1">
    <location>
        <begin position="21"/>
        <end position="87"/>
    </location>
</feature>